<evidence type="ECO:0000313" key="1">
    <source>
        <dbReference type="EMBL" id="KOH42562.1"/>
    </source>
</evidence>
<sequence length="44" mass="4918">MLKNKEFRSIVGCKPLECKTKDNHLVNLAVIKGNPGRAIRLSKP</sequence>
<accession>A0A0L8V2W0</accession>
<name>A0A0L8V2W0_9BACT</name>
<keyword evidence="2" id="KW-1185">Reference proteome</keyword>
<proteinExistence type="predicted"/>
<comment type="caution">
    <text evidence="1">The sequence shown here is derived from an EMBL/GenBank/DDBJ whole genome shotgun (WGS) entry which is preliminary data.</text>
</comment>
<dbReference type="STRING" id="1409788.NC99_46500"/>
<dbReference type="AlphaFoldDB" id="A0A0L8V2W0"/>
<organism evidence="1 2">
    <name type="scientific">Sunxiuqinia dokdonensis</name>
    <dbReference type="NCBI Taxonomy" id="1409788"/>
    <lineage>
        <taxon>Bacteria</taxon>
        <taxon>Pseudomonadati</taxon>
        <taxon>Bacteroidota</taxon>
        <taxon>Bacteroidia</taxon>
        <taxon>Marinilabiliales</taxon>
        <taxon>Prolixibacteraceae</taxon>
        <taxon>Sunxiuqinia</taxon>
    </lineage>
</organism>
<dbReference type="EMBL" id="LGIA01000224">
    <property type="protein sequence ID" value="KOH42562.1"/>
    <property type="molecule type" value="Genomic_DNA"/>
</dbReference>
<protein>
    <submittedName>
        <fullName evidence="1">Uncharacterized protein</fullName>
    </submittedName>
</protein>
<reference evidence="2" key="1">
    <citation type="submission" date="2015-07" db="EMBL/GenBank/DDBJ databases">
        <title>Genome sequencing of Sunxiuqinia dokdonensis strain SK.</title>
        <authorList>
            <person name="Ahn S."/>
            <person name="Kim B.-C."/>
        </authorList>
    </citation>
    <scope>NUCLEOTIDE SEQUENCE [LARGE SCALE GENOMIC DNA]</scope>
    <source>
        <strain evidence="2">SK</strain>
    </source>
</reference>
<evidence type="ECO:0000313" key="2">
    <source>
        <dbReference type="Proteomes" id="UP000036958"/>
    </source>
</evidence>
<dbReference type="Proteomes" id="UP000036958">
    <property type="component" value="Unassembled WGS sequence"/>
</dbReference>
<gene>
    <name evidence="1" type="ORF">NC99_46500</name>
</gene>